<dbReference type="CDD" id="cd19958">
    <property type="entry name" value="pyocin_knob"/>
    <property type="match status" value="1"/>
</dbReference>
<comment type="caution">
    <text evidence="1">The sequence shown here is derived from an EMBL/GenBank/DDBJ whole genome shotgun (WGS) entry which is preliminary data.</text>
</comment>
<reference evidence="2" key="1">
    <citation type="journal article" date="2019" name="Int. J. Syst. Evol. Microbiol.">
        <title>The Global Catalogue of Microorganisms (GCM) 10K type strain sequencing project: providing services to taxonomists for standard genome sequencing and annotation.</title>
        <authorList>
            <consortium name="The Broad Institute Genomics Platform"/>
            <consortium name="The Broad Institute Genome Sequencing Center for Infectious Disease"/>
            <person name="Wu L."/>
            <person name="Ma J."/>
        </authorList>
    </citation>
    <scope>NUCLEOTIDE SEQUENCE [LARGE SCALE GENOMIC DNA]</scope>
    <source>
        <strain evidence="2">CCUG 63287</strain>
    </source>
</reference>
<gene>
    <name evidence="1" type="ORF">ACFO26_06865</name>
</gene>
<proteinExistence type="predicted"/>
<dbReference type="EMBL" id="JBHSGD010000005">
    <property type="protein sequence ID" value="MFC4652628.1"/>
    <property type="molecule type" value="Genomic_DNA"/>
</dbReference>
<dbReference type="RefSeq" id="WP_213535893.1">
    <property type="nucleotide sequence ID" value="NZ_BOVQ01000005.1"/>
</dbReference>
<evidence type="ECO:0000313" key="1">
    <source>
        <dbReference type="EMBL" id="MFC4652628.1"/>
    </source>
</evidence>
<dbReference type="Proteomes" id="UP001595987">
    <property type="component" value="Unassembled WGS sequence"/>
</dbReference>
<sequence>MSIWAFPLKSINGSNAYGPQDFMQFYANLYRTGIIPTVPIPGATAFQVVSTIPPSLNVTVGAGAAIMGSFGQLMNTAPLSLPIPVPLTNQPRTDSVVLQLSLSSNTAGIIYKENSTQVVQTADTYELQLAIITVPANATSISQANITDMRADETVCGYSSPFEQIETGDLLAQFKAELEANGIVFSEWFDKMKGQLSEDAAGNLQNQINETIHNAGNISSGTDLNNINGVGYYRIGGLVGGTDVLNAPSETNGIRFYAFLTVTGSLQELTVYSPKNETTWTYSRSISGSPATWSSWSKTVMADDTGKVTVKDLQISGTLKQATDVPWTNLTAGTGVLVPAGAFLKYQIKNGYITIVASNVQTTIDDNGQKVLTTLPVTLFSALTYVTTAFTGNATDSWRVSINGTTLYVAGTAGIRSNYVSFSVTLPLN</sequence>
<keyword evidence="2" id="KW-1185">Reference proteome</keyword>
<evidence type="ECO:0000313" key="2">
    <source>
        <dbReference type="Proteomes" id="UP001595987"/>
    </source>
</evidence>
<name>A0ABV9JFA4_9LACT</name>
<accession>A0ABV9JFA4</accession>
<protein>
    <submittedName>
        <fullName evidence="1">Pyocin knob domain-containing protein</fullName>
    </submittedName>
</protein>
<organism evidence="1 2">
    <name type="scientific">Lactococcus nasutitermitis</name>
    <dbReference type="NCBI Taxonomy" id="1652957"/>
    <lineage>
        <taxon>Bacteria</taxon>
        <taxon>Bacillati</taxon>
        <taxon>Bacillota</taxon>
        <taxon>Bacilli</taxon>
        <taxon>Lactobacillales</taxon>
        <taxon>Streptococcaceae</taxon>
        <taxon>Lactococcus</taxon>
    </lineage>
</organism>